<dbReference type="PANTHER" id="PTHR26391">
    <property type="entry name" value="INACTIVE TYROSINE-PROTEIN KINASE 7"/>
    <property type="match status" value="1"/>
</dbReference>
<dbReference type="PROSITE" id="PS50853">
    <property type="entry name" value="FN3"/>
    <property type="match status" value="1"/>
</dbReference>
<protein>
    <recommendedName>
        <fullName evidence="2">Fibronectin type-III domain-containing protein</fullName>
    </recommendedName>
</protein>
<reference evidence="3" key="1">
    <citation type="submission" date="2021-10" db="EMBL/GenBank/DDBJ databases">
        <title>Tropical sea cucumber genome reveals ecological adaptation and Cuvierian tubules defense mechanism.</title>
        <authorList>
            <person name="Chen T."/>
        </authorList>
    </citation>
    <scope>NUCLEOTIDE SEQUENCE</scope>
    <source>
        <strain evidence="3">Nanhai2018</strain>
        <tissue evidence="3">Muscle</tissue>
    </source>
</reference>
<feature type="region of interest" description="Disordered" evidence="1">
    <location>
        <begin position="166"/>
        <end position="191"/>
    </location>
</feature>
<evidence type="ECO:0000256" key="1">
    <source>
        <dbReference type="SAM" id="MobiDB-lite"/>
    </source>
</evidence>
<feature type="domain" description="Fibronectin type-III" evidence="2">
    <location>
        <begin position="1"/>
        <end position="105"/>
    </location>
</feature>
<dbReference type="SUPFAM" id="SSF49265">
    <property type="entry name" value="Fibronectin type III"/>
    <property type="match status" value="1"/>
</dbReference>
<dbReference type="SMART" id="SM00060">
    <property type="entry name" value="FN3"/>
    <property type="match status" value="1"/>
</dbReference>
<evidence type="ECO:0000259" key="2">
    <source>
        <dbReference type="PROSITE" id="PS50853"/>
    </source>
</evidence>
<dbReference type="InterPro" id="IPR013783">
    <property type="entry name" value="Ig-like_fold"/>
</dbReference>
<dbReference type="Proteomes" id="UP001152320">
    <property type="component" value="Unassembled WGS sequence"/>
</dbReference>
<name>A0A9Q0YAB7_HOLLE</name>
<evidence type="ECO:0000313" key="3">
    <source>
        <dbReference type="EMBL" id="KAJ8017550.1"/>
    </source>
</evidence>
<accession>A0A9Q0YAB7</accession>
<dbReference type="PANTHER" id="PTHR26391:SF18">
    <property type="entry name" value="PROTEIN KINASE RECEPTOR TIE-1, PUTATIVE-RELATED"/>
    <property type="match status" value="1"/>
</dbReference>
<gene>
    <name evidence="3" type="ORF">HOLleu_44956</name>
</gene>
<dbReference type="AlphaFoldDB" id="A0A9Q0YAB7"/>
<dbReference type="CDD" id="cd00063">
    <property type="entry name" value="FN3"/>
    <property type="match status" value="1"/>
</dbReference>
<sequence>MLTSPTPVSSSSTTITIRWSAWNETHDRGTPPVVSYNLYHKLSNNSDWKEAIPYDSVDGQDEYYATVKNLSPDTLYDFSVAAVREGYGGEGPKSPPLELQRTKSFEDLEEYLSIEEDYVKRPQNHENAGFRAPHVYDYAEEVHINRAGTSHQDVKLQQQYVKYENVKEKPTDSSGHVIPTYSTSLEDPLKK</sequence>
<dbReference type="InterPro" id="IPR003961">
    <property type="entry name" value="FN3_dom"/>
</dbReference>
<proteinExistence type="predicted"/>
<dbReference type="Gene3D" id="2.60.40.10">
    <property type="entry name" value="Immunoglobulins"/>
    <property type="match status" value="1"/>
</dbReference>
<dbReference type="EMBL" id="JAIZAY010001506">
    <property type="protein sequence ID" value="KAJ8017550.1"/>
    <property type="molecule type" value="Genomic_DNA"/>
</dbReference>
<dbReference type="Pfam" id="PF00041">
    <property type="entry name" value="fn3"/>
    <property type="match status" value="1"/>
</dbReference>
<organism evidence="3 4">
    <name type="scientific">Holothuria leucospilota</name>
    <name type="common">Black long sea cucumber</name>
    <name type="synonym">Mertensiothuria leucospilota</name>
    <dbReference type="NCBI Taxonomy" id="206669"/>
    <lineage>
        <taxon>Eukaryota</taxon>
        <taxon>Metazoa</taxon>
        <taxon>Echinodermata</taxon>
        <taxon>Eleutherozoa</taxon>
        <taxon>Echinozoa</taxon>
        <taxon>Holothuroidea</taxon>
        <taxon>Aspidochirotacea</taxon>
        <taxon>Aspidochirotida</taxon>
        <taxon>Holothuriidae</taxon>
        <taxon>Holothuria</taxon>
    </lineage>
</organism>
<comment type="caution">
    <text evidence="3">The sequence shown here is derived from an EMBL/GenBank/DDBJ whole genome shotgun (WGS) entry which is preliminary data.</text>
</comment>
<dbReference type="InterPro" id="IPR036116">
    <property type="entry name" value="FN3_sf"/>
</dbReference>
<evidence type="ECO:0000313" key="4">
    <source>
        <dbReference type="Proteomes" id="UP001152320"/>
    </source>
</evidence>
<keyword evidence="4" id="KW-1185">Reference proteome</keyword>